<comment type="similarity">
    <text evidence="2">Belongs to the metallo-dependent hydrolases superfamily. Adenosine and AMP deaminases family.</text>
</comment>
<evidence type="ECO:0000256" key="4">
    <source>
        <dbReference type="ARBA" id="ARBA00022723"/>
    </source>
</evidence>
<dbReference type="STRING" id="1618578.UV74_C0013G0468"/>
<reference evidence="8 9" key="1">
    <citation type="journal article" date="2015" name="Nature">
        <title>rRNA introns, odd ribosomes, and small enigmatic genomes across a large radiation of phyla.</title>
        <authorList>
            <person name="Brown C.T."/>
            <person name="Hug L.A."/>
            <person name="Thomas B.C."/>
            <person name="Sharon I."/>
            <person name="Castelle C.J."/>
            <person name="Singh A."/>
            <person name="Wilkins M.J."/>
            <person name="Williams K.H."/>
            <person name="Banfield J.F."/>
        </authorList>
    </citation>
    <scope>NUCLEOTIDE SEQUENCE [LARGE SCALE GENOMIC DNA]</scope>
</reference>
<dbReference type="GO" id="GO:0004000">
    <property type="term" value="F:adenosine deaminase activity"/>
    <property type="evidence" value="ECO:0007669"/>
    <property type="project" value="TreeGrafter"/>
</dbReference>
<protein>
    <recommendedName>
        <fullName evidence="3">adenosine deaminase</fullName>
        <ecNumber evidence="3">3.5.4.4</ecNumber>
    </recommendedName>
</protein>
<evidence type="ECO:0000256" key="1">
    <source>
        <dbReference type="ARBA" id="ARBA00001947"/>
    </source>
</evidence>
<organism evidence="8 9">
    <name type="scientific">Candidatus Woesebacteria bacterium GW2011_GWB1_43_14</name>
    <dbReference type="NCBI Taxonomy" id="1618578"/>
    <lineage>
        <taxon>Bacteria</taxon>
        <taxon>Candidatus Woeseibacteriota</taxon>
    </lineage>
</organism>
<keyword evidence="6" id="KW-0862">Zinc</keyword>
<evidence type="ECO:0000259" key="7">
    <source>
        <dbReference type="Pfam" id="PF00962"/>
    </source>
</evidence>
<dbReference type="AlphaFoldDB" id="A0A0G1FQN5"/>
<dbReference type="GO" id="GO:0006154">
    <property type="term" value="P:adenosine catabolic process"/>
    <property type="evidence" value="ECO:0007669"/>
    <property type="project" value="TreeGrafter"/>
</dbReference>
<comment type="cofactor">
    <cofactor evidence="1">
        <name>Zn(2+)</name>
        <dbReference type="ChEBI" id="CHEBI:29105"/>
    </cofactor>
</comment>
<keyword evidence="4" id="KW-0479">Metal-binding</keyword>
<dbReference type="GO" id="GO:0005829">
    <property type="term" value="C:cytosol"/>
    <property type="evidence" value="ECO:0007669"/>
    <property type="project" value="TreeGrafter"/>
</dbReference>
<dbReference type="EMBL" id="LCFQ01000013">
    <property type="protein sequence ID" value="KKS97346.1"/>
    <property type="molecule type" value="Genomic_DNA"/>
</dbReference>
<dbReference type="Gene3D" id="3.20.20.140">
    <property type="entry name" value="Metal-dependent hydrolases"/>
    <property type="match status" value="1"/>
</dbReference>
<dbReference type="InterPro" id="IPR001365">
    <property type="entry name" value="A_deaminase_dom"/>
</dbReference>
<evidence type="ECO:0000313" key="9">
    <source>
        <dbReference type="Proteomes" id="UP000034090"/>
    </source>
</evidence>
<dbReference type="InterPro" id="IPR006330">
    <property type="entry name" value="Ado/ade_deaminase"/>
</dbReference>
<name>A0A0G1FQN5_9BACT</name>
<sequence length="324" mass="36872">MCGKFNKIESLKKADLHRHIEGAVAPEAIYKLYRKSNNGQKVKYFRKKMVLTRRAKSLDKFIDKLGTRFMKKYAATIDDLIFVFKQGIRDAALDNVNYLELRFALSNFLDLETNPAVLVKKINLAIEEESKKQGIITKLLITLKRDDDKSINFKIVKLAKGLYKSGDIAGLDLAGNEHFYPNNLFVEMAKEIKKAEIPLTVHAGEVTNAESVATAVNHLFARRIGHGTRAAFDKSVMELLVRKNILLEVCPTSNLDTSAYKTYEEVPIRTLLDNKVPIIICTDDPVTSNINLSWEVNNLIKRKIITPEEYERMLISAQSFYFNP</sequence>
<dbReference type="SUPFAM" id="SSF51556">
    <property type="entry name" value="Metallo-dependent hydrolases"/>
    <property type="match status" value="1"/>
</dbReference>
<dbReference type="Pfam" id="PF00962">
    <property type="entry name" value="A_deaminase"/>
    <property type="match status" value="1"/>
</dbReference>
<comment type="caution">
    <text evidence="8">The sequence shown here is derived from an EMBL/GenBank/DDBJ whole genome shotgun (WGS) entry which is preliminary data.</text>
</comment>
<dbReference type="PANTHER" id="PTHR11409:SF43">
    <property type="entry name" value="ADENOSINE DEAMINASE"/>
    <property type="match status" value="1"/>
</dbReference>
<evidence type="ECO:0000256" key="2">
    <source>
        <dbReference type="ARBA" id="ARBA00006676"/>
    </source>
</evidence>
<dbReference type="EC" id="3.5.4.4" evidence="3"/>
<keyword evidence="5" id="KW-0378">Hydrolase</keyword>
<feature type="domain" description="Adenosine deaminase" evidence="7">
    <location>
        <begin position="13"/>
        <end position="313"/>
    </location>
</feature>
<dbReference type="PANTHER" id="PTHR11409">
    <property type="entry name" value="ADENOSINE DEAMINASE"/>
    <property type="match status" value="1"/>
</dbReference>
<dbReference type="Proteomes" id="UP000034090">
    <property type="component" value="Unassembled WGS sequence"/>
</dbReference>
<evidence type="ECO:0000256" key="5">
    <source>
        <dbReference type="ARBA" id="ARBA00022801"/>
    </source>
</evidence>
<dbReference type="InterPro" id="IPR032466">
    <property type="entry name" value="Metal_Hydrolase"/>
</dbReference>
<evidence type="ECO:0000256" key="6">
    <source>
        <dbReference type="ARBA" id="ARBA00022833"/>
    </source>
</evidence>
<dbReference type="GO" id="GO:0043103">
    <property type="term" value="P:hypoxanthine salvage"/>
    <property type="evidence" value="ECO:0007669"/>
    <property type="project" value="TreeGrafter"/>
</dbReference>
<evidence type="ECO:0000256" key="3">
    <source>
        <dbReference type="ARBA" id="ARBA00012784"/>
    </source>
</evidence>
<accession>A0A0G1FQN5</accession>
<evidence type="ECO:0000313" key="8">
    <source>
        <dbReference type="EMBL" id="KKS97346.1"/>
    </source>
</evidence>
<gene>
    <name evidence="8" type="ORF">UV74_C0013G0468</name>
</gene>
<dbReference type="GO" id="GO:0046103">
    <property type="term" value="P:inosine biosynthetic process"/>
    <property type="evidence" value="ECO:0007669"/>
    <property type="project" value="TreeGrafter"/>
</dbReference>
<proteinExistence type="inferred from homology"/>
<dbReference type="GO" id="GO:0046872">
    <property type="term" value="F:metal ion binding"/>
    <property type="evidence" value="ECO:0007669"/>
    <property type="project" value="UniProtKB-KW"/>
</dbReference>